<evidence type="ECO:0000313" key="7">
    <source>
        <dbReference type="EMBL" id="MDT9591444.1"/>
    </source>
</evidence>
<dbReference type="Pfam" id="PF13185">
    <property type="entry name" value="GAF_2"/>
    <property type="match status" value="1"/>
</dbReference>
<dbReference type="PIRSF" id="PIRSF036625">
    <property type="entry name" value="GAF_ANTAR"/>
    <property type="match status" value="1"/>
</dbReference>
<keyword evidence="2" id="KW-0418">Kinase</keyword>
<dbReference type="Gene3D" id="1.10.10.10">
    <property type="entry name" value="Winged helix-like DNA-binding domain superfamily/Winged helix DNA-binding domain"/>
    <property type="match status" value="1"/>
</dbReference>
<gene>
    <name evidence="7" type="ORF">RDV89_00095</name>
</gene>
<dbReference type="SMART" id="SM01012">
    <property type="entry name" value="ANTAR"/>
    <property type="match status" value="1"/>
</dbReference>
<dbReference type="InterPro" id="IPR012074">
    <property type="entry name" value="GAF_ANTAR"/>
</dbReference>
<dbReference type="InterPro" id="IPR036388">
    <property type="entry name" value="WH-like_DNA-bd_sf"/>
</dbReference>
<dbReference type="PROSITE" id="PS50921">
    <property type="entry name" value="ANTAR"/>
    <property type="match status" value="1"/>
</dbReference>
<organism evidence="7 8">
    <name type="scientific">Nocardioides imazamoxiresistens</name>
    <dbReference type="NCBI Taxonomy" id="3231893"/>
    <lineage>
        <taxon>Bacteria</taxon>
        <taxon>Bacillati</taxon>
        <taxon>Actinomycetota</taxon>
        <taxon>Actinomycetes</taxon>
        <taxon>Propionibacteriales</taxon>
        <taxon>Nocardioidaceae</taxon>
        <taxon>Nocardioides</taxon>
    </lineage>
</organism>
<dbReference type="Gene3D" id="3.30.450.40">
    <property type="match status" value="1"/>
</dbReference>
<dbReference type="Pfam" id="PF03861">
    <property type="entry name" value="ANTAR"/>
    <property type="match status" value="1"/>
</dbReference>
<accession>A0ABU3PQF1</accession>
<evidence type="ECO:0000256" key="1">
    <source>
        <dbReference type="ARBA" id="ARBA00022679"/>
    </source>
</evidence>
<keyword evidence="3" id="KW-0805">Transcription regulation</keyword>
<protein>
    <submittedName>
        <fullName evidence="7">GAF and ANTAR domain-containing protein</fullName>
    </submittedName>
</protein>
<feature type="region of interest" description="Disordered" evidence="5">
    <location>
        <begin position="232"/>
        <end position="255"/>
    </location>
</feature>
<dbReference type="SUPFAM" id="SSF55781">
    <property type="entry name" value="GAF domain-like"/>
    <property type="match status" value="1"/>
</dbReference>
<dbReference type="Proteomes" id="UP001268542">
    <property type="component" value="Unassembled WGS sequence"/>
</dbReference>
<evidence type="ECO:0000256" key="2">
    <source>
        <dbReference type="ARBA" id="ARBA00022777"/>
    </source>
</evidence>
<dbReference type="InterPro" id="IPR005561">
    <property type="entry name" value="ANTAR"/>
</dbReference>
<keyword evidence="1" id="KW-0808">Transferase</keyword>
<proteinExistence type="predicted"/>
<dbReference type="InterPro" id="IPR011006">
    <property type="entry name" value="CheY-like_superfamily"/>
</dbReference>
<dbReference type="InterPro" id="IPR029016">
    <property type="entry name" value="GAF-like_dom_sf"/>
</dbReference>
<keyword evidence="8" id="KW-1185">Reference proteome</keyword>
<evidence type="ECO:0000313" key="8">
    <source>
        <dbReference type="Proteomes" id="UP001268542"/>
    </source>
</evidence>
<dbReference type="EMBL" id="JAVYII010000001">
    <property type="protein sequence ID" value="MDT9591444.1"/>
    <property type="molecule type" value="Genomic_DNA"/>
</dbReference>
<comment type="caution">
    <text evidence="7">The sequence shown here is derived from an EMBL/GenBank/DDBJ whole genome shotgun (WGS) entry which is preliminary data.</text>
</comment>
<evidence type="ECO:0000259" key="6">
    <source>
        <dbReference type="PROSITE" id="PS50921"/>
    </source>
</evidence>
<dbReference type="RefSeq" id="WP_315730408.1">
    <property type="nucleotide sequence ID" value="NZ_JAVYII010000001.1"/>
</dbReference>
<reference evidence="7 8" key="1">
    <citation type="submission" date="2023-08" db="EMBL/GenBank/DDBJ databases">
        <title>Nocardioides seae sp. nov., a bacterium isolated from a soil.</title>
        <authorList>
            <person name="Wang X."/>
        </authorList>
    </citation>
    <scope>NUCLEOTIDE SEQUENCE [LARGE SCALE GENOMIC DNA]</scope>
    <source>
        <strain evidence="7 8">YZH12</strain>
    </source>
</reference>
<sequence length="255" mass="27025">MSRLEDSSAFAALAAELHAERDVTETGRVIVARLVDLLPDADSAALTVPAPGGTHRLLAASDDLATAAEALQAAEQQGPTWDIATRRDTWIRSADLAADDRWPGWSGPARELGVASLLTVELRTSGRRRGALTLYGTAPGRFHERTTVDATLVYAVHAATALDAAQVVTGLETAMSSRHTIGLAQGILMERFDIDEERSFALLRRLSSSHEMKLREVAAHVVSTGSLPSDGDGIVDGFRLDGGEPAGEQPVPDGV</sequence>
<feature type="domain" description="ANTAR" evidence="6">
    <location>
        <begin position="161"/>
        <end position="222"/>
    </location>
</feature>
<keyword evidence="4" id="KW-0804">Transcription</keyword>
<dbReference type="SUPFAM" id="SSF52172">
    <property type="entry name" value="CheY-like"/>
    <property type="match status" value="1"/>
</dbReference>
<evidence type="ECO:0000256" key="4">
    <source>
        <dbReference type="ARBA" id="ARBA00023163"/>
    </source>
</evidence>
<evidence type="ECO:0000256" key="5">
    <source>
        <dbReference type="SAM" id="MobiDB-lite"/>
    </source>
</evidence>
<name>A0ABU3PQF1_9ACTN</name>
<evidence type="ECO:0000256" key="3">
    <source>
        <dbReference type="ARBA" id="ARBA00023015"/>
    </source>
</evidence>
<dbReference type="InterPro" id="IPR003018">
    <property type="entry name" value="GAF"/>
</dbReference>